<accession>A0A8S4GDU6</accession>
<comment type="caution">
    <text evidence="2">The sequence shown here is derived from an EMBL/GenBank/DDBJ whole genome shotgun (WGS) entry which is preliminary data.</text>
</comment>
<reference evidence="2" key="1">
    <citation type="submission" date="2020-11" db="EMBL/GenBank/DDBJ databases">
        <authorList>
            <person name="Whiteford S."/>
        </authorList>
    </citation>
    <scope>NUCLEOTIDE SEQUENCE</scope>
</reference>
<gene>
    <name evidence="2" type="ORF">PLXY2_LOCUS15206</name>
</gene>
<dbReference type="AlphaFoldDB" id="A0A8S4GDU6"/>
<dbReference type="EMBL" id="CAJHNJ030000172">
    <property type="protein sequence ID" value="CAG9136958.1"/>
    <property type="molecule type" value="Genomic_DNA"/>
</dbReference>
<name>A0A8S4GDU6_PLUXY</name>
<organism evidence="2 3">
    <name type="scientific">Plutella xylostella</name>
    <name type="common">Diamondback moth</name>
    <name type="synonym">Plutella maculipennis</name>
    <dbReference type="NCBI Taxonomy" id="51655"/>
    <lineage>
        <taxon>Eukaryota</taxon>
        <taxon>Metazoa</taxon>
        <taxon>Ecdysozoa</taxon>
        <taxon>Arthropoda</taxon>
        <taxon>Hexapoda</taxon>
        <taxon>Insecta</taxon>
        <taxon>Pterygota</taxon>
        <taxon>Neoptera</taxon>
        <taxon>Endopterygota</taxon>
        <taxon>Lepidoptera</taxon>
        <taxon>Glossata</taxon>
        <taxon>Ditrysia</taxon>
        <taxon>Yponomeutoidea</taxon>
        <taxon>Plutellidae</taxon>
        <taxon>Plutella</taxon>
    </lineage>
</organism>
<protein>
    <submittedName>
        <fullName evidence="2">(diamondback moth) hypothetical protein</fullName>
    </submittedName>
</protein>
<dbReference type="Proteomes" id="UP000653454">
    <property type="component" value="Unassembled WGS sequence"/>
</dbReference>
<feature type="region of interest" description="Disordered" evidence="1">
    <location>
        <begin position="1"/>
        <end position="21"/>
    </location>
</feature>
<keyword evidence="3" id="KW-1185">Reference proteome</keyword>
<proteinExistence type="predicted"/>
<evidence type="ECO:0000313" key="2">
    <source>
        <dbReference type="EMBL" id="CAG9136958.1"/>
    </source>
</evidence>
<evidence type="ECO:0000313" key="3">
    <source>
        <dbReference type="Proteomes" id="UP000653454"/>
    </source>
</evidence>
<evidence type="ECO:0000256" key="1">
    <source>
        <dbReference type="SAM" id="MobiDB-lite"/>
    </source>
</evidence>
<sequence length="21" mass="2413">MGKKNSKLKQDTIDRLTTATY</sequence>